<feature type="transmembrane region" description="Helical" evidence="2">
    <location>
        <begin position="162"/>
        <end position="182"/>
    </location>
</feature>
<name>A0A0S4J9G8_BODSA</name>
<reference evidence="5" key="1">
    <citation type="submission" date="2015-09" db="EMBL/GenBank/DDBJ databases">
        <authorList>
            <consortium name="Pathogen Informatics"/>
        </authorList>
    </citation>
    <scope>NUCLEOTIDE SEQUENCE [LARGE SCALE GENOMIC DNA]</scope>
    <source>
        <strain evidence="5">Lake Konstanz</strain>
    </source>
</reference>
<keyword evidence="2" id="KW-0472">Membrane</keyword>
<dbReference type="VEuPathDB" id="TriTrypDB:BSAL_93735"/>
<organism evidence="4 5">
    <name type="scientific">Bodo saltans</name>
    <name type="common">Flagellated protozoan</name>
    <dbReference type="NCBI Taxonomy" id="75058"/>
    <lineage>
        <taxon>Eukaryota</taxon>
        <taxon>Discoba</taxon>
        <taxon>Euglenozoa</taxon>
        <taxon>Kinetoplastea</taxon>
        <taxon>Metakinetoplastina</taxon>
        <taxon>Eubodonida</taxon>
        <taxon>Bodonidae</taxon>
        <taxon>Bodo</taxon>
    </lineage>
</organism>
<keyword evidence="2" id="KW-1133">Transmembrane helix</keyword>
<feature type="transmembrane region" description="Helical" evidence="2">
    <location>
        <begin position="34"/>
        <end position="53"/>
    </location>
</feature>
<keyword evidence="2 4" id="KW-0812">Transmembrane</keyword>
<evidence type="ECO:0000256" key="1">
    <source>
        <dbReference type="SAM" id="MobiDB-lite"/>
    </source>
</evidence>
<evidence type="ECO:0000259" key="3">
    <source>
        <dbReference type="Pfam" id="PF11040"/>
    </source>
</evidence>
<dbReference type="EMBL" id="CYKH01001331">
    <property type="protein sequence ID" value="CUG86557.1"/>
    <property type="molecule type" value="Genomic_DNA"/>
</dbReference>
<feature type="domain" description="Dispersed gene family protein 1 C-terminal" evidence="3">
    <location>
        <begin position="25"/>
        <end position="249"/>
    </location>
</feature>
<dbReference type="InterPro" id="IPR021053">
    <property type="entry name" value="Dispersed_gene_fam_prot1_C"/>
</dbReference>
<keyword evidence="5" id="KW-1185">Reference proteome</keyword>
<protein>
    <submittedName>
        <fullName evidence="4">Transmembrane protein, putative</fullName>
    </submittedName>
</protein>
<accession>A0A0S4J9G8</accession>
<evidence type="ECO:0000256" key="2">
    <source>
        <dbReference type="SAM" id="Phobius"/>
    </source>
</evidence>
<sequence>MECGDSKMAHSMHPQLQQQQLRPDASLKYPNHSIGAAILLAPGIVVGGVRGLFSGDAASITSGVVALLSIGAAVWWRVREGRTRTVAKLMRFVPYRHGVRMSFIMPSALPLGQWGPTAARATHGRLRGAVRVGKEWLSAYSIAVSLTAQAVASIGVPSSWCTGLWFVLCAIQLLAVIVVAVHQPARTPLVDVLQSCCWTMAALIQLLAGLAMSADLNAADLATAMSTLSLVKMCVSVVKSAHSVFVLWWERQQHQQQQDEHVASKNQNARMLKDLPTTTTAARTNNTRRITSVVHLNVESQIGSPRDTNDDSNEEQVLCAEGVAQGDLRCKGMTNIL</sequence>
<evidence type="ECO:0000313" key="5">
    <source>
        <dbReference type="Proteomes" id="UP000051952"/>
    </source>
</evidence>
<dbReference type="Pfam" id="PF11040">
    <property type="entry name" value="DGF-1_C"/>
    <property type="match status" value="1"/>
</dbReference>
<dbReference type="AlphaFoldDB" id="A0A0S4J9G8"/>
<evidence type="ECO:0000313" key="4">
    <source>
        <dbReference type="EMBL" id="CUG86557.1"/>
    </source>
</evidence>
<feature type="region of interest" description="Disordered" evidence="1">
    <location>
        <begin position="1"/>
        <end position="21"/>
    </location>
</feature>
<feature type="transmembrane region" description="Helical" evidence="2">
    <location>
        <begin position="137"/>
        <end position="156"/>
    </location>
</feature>
<proteinExistence type="predicted"/>
<gene>
    <name evidence="4" type="ORF">BSAL_93735</name>
</gene>
<dbReference type="Proteomes" id="UP000051952">
    <property type="component" value="Unassembled WGS sequence"/>
</dbReference>
<feature type="transmembrane region" description="Helical" evidence="2">
    <location>
        <begin position="59"/>
        <end position="78"/>
    </location>
</feature>